<keyword evidence="5 6" id="KW-0472">Membrane</keyword>
<comment type="subcellular location">
    <subcellularLocation>
        <location evidence="1">Membrane</location>
        <topology evidence="1">Single-pass membrane protein</topology>
    </subcellularLocation>
</comment>
<evidence type="ECO:0000256" key="4">
    <source>
        <dbReference type="ARBA" id="ARBA00022989"/>
    </source>
</evidence>
<evidence type="ECO:0000256" key="3">
    <source>
        <dbReference type="ARBA" id="ARBA00022933"/>
    </source>
</evidence>
<dbReference type="GO" id="GO:0005789">
    <property type="term" value="C:endoplasmic reticulum membrane"/>
    <property type="evidence" value="ECO:0007669"/>
    <property type="project" value="TreeGrafter"/>
</dbReference>
<keyword evidence="4 6" id="KW-1133">Transmembrane helix</keyword>
<dbReference type="AlphaFoldDB" id="A0A0D3FGJ5"/>
<organism evidence="7">
    <name type="scientific">Oryza barthii</name>
    <dbReference type="NCBI Taxonomy" id="65489"/>
    <lineage>
        <taxon>Eukaryota</taxon>
        <taxon>Viridiplantae</taxon>
        <taxon>Streptophyta</taxon>
        <taxon>Embryophyta</taxon>
        <taxon>Tracheophyta</taxon>
        <taxon>Spermatophyta</taxon>
        <taxon>Magnoliopsida</taxon>
        <taxon>Liliopsida</taxon>
        <taxon>Poales</taxon>
        <taxon>Poaceae</taxon>
        <taxon>BOP clade</taxon>
        <taxon>Oryzoideae</taxon>
        <taxon>Oryzeae</taxon>
        <taxon>Oryzinae</taxon>
        <taxon>Oryza</taxon>
    </lineage>
</organism>
<evidence type="ECO:0000256" key="2">
    <source>
        <dbReference type="ARBA" id="ARBA00022692"/>
    </source>
</evidence>
<reference evidence="7" key="1">
    <citation type="journal article" date="2009" name="Rice">
        <title>De Novo Next Generation Sequencing of Plant Genomes.</title>
        <authorList>
            <person name="Rounsley S."/>
            <person name="Marri P.R."/>
            <person name="Yu Y."/>
            <person name="He R."/>
            <person name="Sisneros N."/>
            <person name="Goicoechea J.L."/>
            <person name="Lee S.J."/>
            <person name="Angelova A."/>
            <person name="Kudrna D."/>
            <person name="Luo M."/>
            <person name="Affourtit J."/>
            <person name="Desany B."/>
            <person name="Knight J."/>
            <person name="Niazi F."/>
            <person name="Egholm M."/>
            <person name="Wing R.A."/>
        </authorList>
    </citation>
    <scope>NUCLEOTIDE SEQUENCE [LARGE SCALE GENOMIC DNA]</scope>
    <source>
        <strain evidence="7">cv. IRGC 105608</strain>
    </source>
</reference>
<dbReference type="GO" id="GO:0032469">
    <property type="term" value="P:endoplasmic reticulum calcium ion homeostasis"/>
    <property type="evidence" value="ECO:0007669"/>
    <property type="project" value="TreeGrafter"/>
</dbReference>
<evidence type="ECO:0000256" key="5">
    <source>
        <dbReference type="ARBA" id="ARBA00023136"/>
    </source>
</evidence>
<dbReference type="STRING" id="65489.A0A0D3FGJ5"/>
<evidence type="ECO:0000313" key="7">
    <source>
        <dbReference type="EnsemblPlants" id="OBART03G11530.2"/>
    </source>
</evidence>
<dbReference type="Proteomes" id="UP000026960">
    <property type="component" value="Chromosome 3"/>
</dbReference>
<reference evidence="7" key="2">
    <citation type="submission" date="2015-03" db="UniProtKB">
        <authorList>
            <consortium name="EnsemblPlants"/>
        </authorList>
    </citation>
    <scope>IDENTIFICATION</scope>
</reference>
<dbReference type="GO" id="GO:0005794">
    <property type="term" value="C:Golgi apparatus"/>
    <property type="evidence" value="ECO:0007669"/>
    <property type="project" value="TreeGrafter"/>
</dbReference>
<name>A0A0D3FGJ5_9ORYZ</name>
<proteinExistence type="predicted"/>
<keyword evidence="2 6" id="KW-0812">Transmembrane</keyword>
<dbReference type="EnsemblPlants" id="OBART03G11530.2">
    <property type="protein sequence ID" value="OBART03G11530.2"/>
    <property type="gene ID" value="OBART03G11530"/>
</dbReference>
<dbReference type="PANTHER" id="PTHR16875:SF0">
    <property type="entry name" value="SELENOPROTEIN K"/>
    <property type="match status" value="1"/>
</dbReference>
<evidence type="ECO:0000256" key="1">
    <source>
        <dbReference type="ARBA" id="ARBA00004167"/>
    </source>
</evidence>
<keyword evidence="3" id="KW-0712">Selenocysteine</keyword>
<dbReference type="Pfam" id="PF10961">
    <property type="entry name" value="SelK_SelG"/>
    <property type="match status" value="1"/>
</dbReference>
<dbReference type="PaxDb" id="65489-OBART03G11530.2"/>
<sequence length="118" mass="12959">MANKRRKARDPLTGVVKDKRTIWRLSIISDFFRAIVNFIRMFFLTMFSTAIGKGMALVRNGMVGLVGEVLVVALIGAAAAVEAAPEVLAHYLTSDLTIRSVKDVPFNGPARIREANAR</sequence>
<dbReference type="GO" id="GO:0006816">
    <property type="term" value="P:calcium ion transport"/>
    <property type="evidence" value="ECO:0007669"/>
    <property type="project" value="TreeGrafter"/>
</dbReference>
<dbReference type="InterPro" id="IPR024491">
    <property type="entry name" value="Se_SelK/SelG"/>
</dbReference>
<protein>
    <submittedName>
        <fullName evidence="7">Uncharacterized protein</fullName>
    </submittedName>
</protein>
<evidence type="ECO:0000256" key="6">
    <source>
        <dbReference type="SAM" id="Phobius"/>
    </source>
</evidence>
<dbReference type="Gramene" id="OBART03G11530.2">
    <property type="protein sequence ID" value="OBART03G11530.2"/>
    <property type="gene ID" value="OBART03G11530"/>
</dbReference>
<keyword evidence="8" id="KW-1185">Reference proteome</keyword>
<evidence type="ECO:0000313" key="8">
    <source>
        <dbReference type="Proteomes" id="UP000026960"/>
    </source>
</evidence>
<accession>A0A0D3FGJ5</accession>
<dbReference type="PANTHER" id="PTHR16875">
    <property type="entry name" value="SELENOPROTEIN K"/>
    <property type="match status" value="1"/>
</dbReference>
<feature type="transmembrane region" description="Helical" evidence="6">
    <location>
        <begin position="63"/>
        <end position="81"/>
    </location>
</feature>